<dbReference type="Pfam" id="PF00587">
    <property type="entry name" value="tRNA-synt_2b"/>
    <property type="match status" value="1"/>
</dbReference>
<dbReference type="EMBL" id="ATNL01000014">
    <property type="protein sequence ID" value="KON71776.1"/>
    <property type="molecule type" value="Genomic_DNA"/>
</dbReference>
<feature type="domain" description="Aminoacyl-transfer RNA synthetases class-II family profile" evidence="13">
    <location>
        <begin position="56"/>
        <end position="520"/>
    </location>
</feature>
<dbReference type="InterPro" id="IPR045864">
    <property type="entry name" value="aa-tRNA-synth_II/BPL/LPL"/>
</dbReference>
<dbReference type="InterPro" id="IPR004500">
    <property type="entry name" value="Pro-tRNA-synth_IIa_bac-type"/>
</dbReference>
<dbReference type="GO" id="GO:0005829">
    <property type="term" value="C:cytosol"/>
    <property type="evidence" value="ECO:0007669"/>
    <property type="project" value="TreeGrafter"/>
</dbReference>
<dbReference type="SUPFAM" id="SSF55681">
    <property type="entry name" value="Class II aaRS and biotin synthetases"/>
    <property type="match status" value="1"/>
</dbReference>
<dbReference type="PRINTS" id="PR01046">
    <property type="entry name" value="TRNASYNTHPRO"/>
</dbReference>
<sequence>MSSVTSGAPAAAAASTRVRGADLLRLSTLFVRTLREDPADAEVASHKLLVRAGYIRRAAPGIYTWLPLGLRVLRKVEDVVREEMAAAGAQEVHFPALLPKEPYEATGRWTEYGPNIFRLKDRKEGDYLLAPTHEEMFTLLVKDLYSSYKDLPLTIYQIQTKYRDEARPRAGLIRGREFVMKDAYSFDTTDEGLERSYEAQRAAYRRIFDRLGLEYVIVAATSGAMGGSRSEEFLTPTPIGEDTFVRSPGGYAANVEAVVTPVPEDVDYADAPAAHVEDTPDTPTIGSLVALSNARFPRPDRAWTAADTLKNVVLALTHPDGRREVVVVGLPGDREVDLKRVGAAFEPAEVEPATDADFAAHPELVKGYIGPQALGPNVRRDVPADVAEGEVPERHSVRYLLDPRVVAGTRWITGANEPGRHVFDLVAERDFAADGTIEAAEVRAGDLAPDGSGPLELARGIEIGHIFALGRKYAQALGLTVLDENGKQVVVTMGSYGIGVTRVLAALAEANHDDAGLAWPAHVAPAHVHVLATGKDASVFDEAERLATELAARGIEVVYDDRPKVSPGVKFKDAELLGVPLLLVVGRGLADGVVEVRPRAGEAVPVAVEDAVEHVTAQVAELLG</sequence>
<keyword evidence="3 12" id="KW-0963">Cytoplasm</keyword>
<dbReference type="PATRIC" id="fig|1350482.3.peg.3836"/>
<comment type="catalytic activity">
    <reaction evidence="9 12">
        <text>tRNA(Pro) + L-proline + ATP = L-prolyl-tRNA(Pro) + AMP + diphosphate</text>
        <dbReference type="Rhea" id="RHEA:14305"/>
        <dbReference type="Rhea" id="RHEA-COMP:9700"/>
        <dbReference type="Rhea" id="RHEA-COMP:9702"/>
        <dbReference type="ChEBI" id="CHEBI:30616"/>
        <dbReference type="ChEBI" id="CHEBI:33019"/>
        <dbReference type="ChEBI" id="CHEBI:60039"/>
        <dbReference type="ChEBI" id="CHEBI:78442"/>
        <dbReference type="ChEBI" id="CHEBI:78532"/>
        <dbReference type="ChEBI" id="CHEBI:456215"/>
        <dbReference type="EC" id="6.1.1.15"/>
    </reaction>
</comment>
<dbReference type="FunFam" id="3.30.930.10:FF:000065">
    <property type="entry name" value="Proline--tRNA ligase"/>
    <property type="match status" value="1"/>
</dbReference>
<dbReference type="InterPro" id="IPR006195">
    <property type="entry name" value="aa-tRNA-synth_II"/>
</dbReference>
<dbReference type="InterPro" id="IPR004154">
    <property type="entry name" value="Anticodon-bd"/>
</dbReference>
<comment type="caution">
    <text evidence="14">The sequence shown here is derived from an EMBL/GenBank/DDBJ whole genome shotgun (WGS) entry which is preliminary data.</text>
</comment>
<evidence type="ECO:0000256" key="4">
    <source>
        <dbReference type="ARBA" id="ARBA00022598"/>
    </source>
</evidence>
<evidence type="ECO:0000256" key="11">
    <source>
        <dbReference type="ARBA" id="ARBA00060755"/>
    </source>
</evidence>
<dbReference type="Proteomes" id="UP000037387">
    <property type="component" value="Unassembled WGS sequence"/>
</dbReference>
<dbReference type="InterPro" id="IPR033730">
    <property type="entry name" value="ProRS_core_prok"/>
</dbReference>
<dbReference type="InterPro" id="IPR007214">
    <property type="entry name" value="YbaK/aa-tRNA-synth-assoc-dom"/>
</dbReference>
<dbReference type="InterPro" id="IPR036754">
    <property type="entry name" value="YbaK/aa-tRNA-synt-asso_dom_sf"/>
</dbReference>
<reference evidence="14 15" key="1">
    <citation type="journal article" date="2015" name="Sci. Rep.">
        <title>Functional and structural properties of a novel cellulosome-like multienzyme complex: efficient glycoside hydrolysis of water-insoluble 7-xylosyl-10-deacetylpaclitaxel.</title>
        <authorList>
            <person name="Dou T.Y."/>
            <person name="Luan H.W."/>
            <person name="Ge G.B."/>
            <person name="Dong M.M."/>
            <person name="Zou H.F."/>
            <person name="He Y.Q."/>
            <person name="Cui P."/>
            <person name="Wang J.Y."/>
            <person name="Hao D.C."/>
            <person name="Yang S.L."/>
            <person name="Yang L."/>
        </authorList>
    </citation>
    <scope>NUCLEOTIDE SEQUENCE [LARGE SCALE GENOMIC DNA]</scope>
    <source>
        <strain evidence="14 15">F16</strain>
    </source>
</reference>
<keyword evidence="7 12" id="KW-0648">Protein biosynthesis</keyword>
<dbReference type="Pfam" id="PF04073">
    <property type="entry name" value="tRNA_edit"/>
    <property type="match status" value="1"/>
</dbReference>
<evidence type="ECO:0000313" key="14">
    <source>
        <dbReference type="EMBL" id="KON71776.1"/>
    </source>
</evidence>
<accession>A0A0M0F3M3</accession>
<keyword evidence="6 12" id="KW-0067">ATP-binding</keyword>
<dbReference type="FunFam" id="3.30.930.10:FF:000066">
    <property type="entry name" value="Proline--tRNA ligase"/>
    <property type="match status" value="1"/>
</dbReference>
<dbReference type="SUPFAM" id="SSF55826">
    <property type="entry name" value="YbaK/ProRS associated domain"/>
    <property type="match status" value="1"/>
</dbReference>
<comment type="function">
    <text evidence="10 12">Catalyzes the attachment of proline to tRNA(Pro) in a two-step reaction: proline is first activated by ATP to form Pro-AMP and then transferred to the acceptor end of tRNA(Pro). As ProRS can inadvertently accommodate and process non-cognate amino acids such as alanine and cysteine, to avoid such errors it has two additional distinct editing activities against alanine. One activity is designated as 'pretransfer' editing and involves the tRNA(Pro)-independent hydrolysis of activated Ala-AMP. The other activity is designated 'posttransfer' editing and involves deacylation of mischarged Ala-tRNA(Pro). The misacylated Cys-tRNA(Pro) is not edited by ProRS.</text>
</comment>
<keyword evidence="4 12" id="KW-0436">Ligase</keyword>
<dbReference type="Gene3D" id="3.90.960.10">
    <property type="entry name" value="YbaK/aminoacyl-tRNA synthetase-associated domain"/>
    <property type="match status" value="1"/>
</dbReference>
<dbReference type="CDD" id="cd00779">
    <property type="entry name" value="ProRS_core_prok"/>
    <property type="match status" value="1"/>
</dbReference>
<dbReference type="GO" id="GO:0005524">
    <property type="term" value="F:ATP binding"/>
    <property type="evidence" value="ECO:0007669"/>
    <property type="project" value="UniProtKB-UniRule"/>
</dbReference>
<comment type="subunit">
    <text evidence="2 12">Homodimer.</text>
</comment>
<dbReference type="InterPro" id="IPR036621">
    <property type="entry name" value="Anticodon-bd_dom_sf"/>
</dbReference>
<organism evidence="14 15">
    <name type="scientific">Cellulosimicrobium cellulans F16</name>
    <dbReference type="NCBI Taxonomy" id="1350482"/>
    <lineage>
        <taxon>Bacteria</taxon>
        <taxon>Bacillati</taxon>
        <taxon>Actinomycetota</taxon>
        <taxon>Actinomycetes</taxon>
        <taxon>Micrococcales</taxon>
        <taxon>Promicromonosporaceae</taxon>
        <taxon>Cellulosimicrobium</taxon>
    </lineage>
</organism>
<dbReference type="PANTHER" id="PTHR42753:SF2">
    <property type="entry name" value="PROLINE--TRNA LIGASE"/>
    <property type="match status" value="1"/>
</dbReference>
<dbReference type="AlphaFoldDB" id="A0A0M0F3M3"/>
<dbReference type="InterPro" id="IPR023717">
    <property type="entry name" value="Pro-tRNA-Synthase_IIa_type1"/>
</dbReference>
<evidence type="ECO:0000256" key="8">
    <source>
        <dbReference type="ARBA" id="ARBA00023146"/>
    </source>
</evidence>
<comment type="subcellular location">
    <subcellularLocation>
        <location evidence="1 12">Cytoplasm</location>
    </subcellularLocation>
</comment>
<evidence type="ECO:0000256" key="12">
    <source>
        <dbReference type="HAMAP-Rule" id="MF_01569"/>
    </source>
</evidence>
<dbReference type="NCBIfam" id="TIGR00409">
    <property type="entry name" value="proS_fam_II"/>
    <property type="match status" value="1"/>
</dbReference>
<name>A0A0M0F3M3_CELCE</name>
<evidence type="ECO:0000259" key="13">
    <source>
        <dbReference type="PROSITE" id="PS50862"/>
    </source>
</evidence>
<evidence type="ECO:0000256" key="10">
    <source>
        <dbReference type="ARBA" id="ARBA00053664"/>
    </source>
</evidence>
<dbReference type="GO" id="GO:0006433">
    <property type="term" value="P:prolyl-tRNA aminoacylation"/>
    <property type="evidence" value="ECO:0007669"/>
    <property type="project" value="UniProtKB-UniRule"/>
</dbReference>
<evidence type="ECO:0000313" key="15">
    <source>
        <dbReference type="Proteomes" id="UP000037387"/>
    </source>
</evidence>
<keyword evidence="15" id="KW-1185">Reference proteome</keyword>
<gene>
    <name evidence="12" type="primary">proS</name>
    <name evidence="14" type="ORF">M768_17485</name>
</gene>
<dbReference type="InterPro" id="IPR002314">
    <property type="entry name" value="aa-tRNA-synt_IIb"/>
</dbReference>
<keyword evidence="5 12" id="KW-0547">Nucleotide-binding</keyword>
<keyword evidence="8 12" id="KW-0030">Aminoacyl-tRNA synthetase</keyword>
<dbReference type="Gene3D" id="3.40.50.800">
    <property type="entry name" value="Anticodon-binding domain"/>
    <property type="match status" value="1"/>
</dbReference>
<comment type="similarity">
    <text evidence="11 12">Belongs to the class-II aminoacyl-tRNA synthetase family. ProS type 1 subfamily.</text>
</comment>
<dbReference type="GO" id="GO:0002161">
    <property type="term" value="F:aminoacyl-tRNA deacylase activity"/>
    <property type="evidence" value="ECO:0007669"/>
    <property type="project" value="InterPro"/>
</dbReference>
<evidence type="ECO:0000256" key="9">
    <source>
        <dbReference type="ARBA" id="ARBA00047671"/>
    </source>
</evidence>
<dbReference type="EC" id="6.1.1.15" evidence="12"/>
<dbReference type="PANTHER" id="PTHR42753">
    <property type="entry name" value="MITOCHONDRIAL RIBOSOME PROTEIN L39/PROLYL-TRNA LIGASE FAMILY MEMBER"/>
    <property type="match status" value="1"/>
</dbReference>
<evidence type="ECO:0000256" key="7">
    <source>
        <dbReference type="ARBA" id="ARBA00022917"/>
    </source>
</evidence>
<evidence type="ECO:0000256" key="2">
    <source>
        <dbReference type="ARBA" id="ARBA00011738"/>
    </source>
</evidence>
<evidence type="ECO:0000256" key="1">
    <source>
        <dbReference type="ARBA" id="ARBA00004496"/>
    </source>
</evidence>
<dbReference type="InterPro" id="IPR050062">
    <property type="entry name" value="Pro-tRNA_synthetase"/>
</dbReference>
<dbReference type="RefSeq" id="WP_082380106.1">
    <property type="nucleotide sequence ID" value="NZ_KQ435295.1"/>
</dbReference>
<evidence type="ECO:0000256" key="5">
    <source>
        <dbReference type="ARBA" id="ARBA00022741"/>
    </source>
</evidence>
<evidence type="ECO:0000256" key="3">
    <source>
        <dbReference type="ARBA" id="ARBA00022490"/>
    </source>
</evidence>
<dbReference type="HAMAP" id="MF_01569">
    <property type="entry name" value="Pro_tRNA_synth_type1"/>
    <property type="match status" value="1"/>
</dbReference>
<protein>
    <recommendedName>
        <fullName evidence="12">Proline--tRNA ligase</fullName>
        <ecNumber evidence="12">6.1.1.15</ecNumber>
    </recommendedName>
    <alternativeName>
        <fullName evidence="12">Prolyl-tRNA synthetase</fullName>
        <shortName evidence="12">ProRS</shortName>
    </alternativeName>
</protein>
<dbReference type="PROSITE" id="PS50862">
    <property type="entry name" value="AA_TRNA_LIGASE_II"/>
    <property type="match status" value="1"/>
</dbReference>
<dbReference type="Gene3D" id="3.30.930.10">
    <property type="entry name" value="Bira Bifunctional Protein, Domain 2"/>
    <property type="match status" value="2"/>
</dbReference>
<dbReference type="InterPro" id="IPR002316">
    <property type="entry name" value="Pro-tRNA-ligase_IIa"/>
</dbReference>
<dbReference type="GO" id="GO:0004827">
    <property type="term" value="F:proline-tRNA ligase activity"/>
    <property type="evidence" value="ECO:0007669"/>
    <property type="project" value="UniProtKB-UniRule"/>
</dbReference>
<dbReference type="Pfam" id="PF03129">
    <property type="entry name" value="HGTP_anticodon"/>
    <property type="match status" value="1"/>
</dbReference>
<proteinExistence type="inferred from homology"/>
<evidence type="ECO:0000256" key="6">
    <source>
        <dbReference type="ARBA" id="ARBA00022840"/>
    </source>
</evidence>
<dbReference type="NCBIfam" id="NF006625">
    <property type="entry name" value="PRK09194.1"/>
    <property type="match status" value="1"/>
</dbReference>
<comment type="domain">
    <text evidence="12">Consists of three domains: the N-terminal catalytic domain, the editing domain and the C-terminal anticodon-binding domain.</text>
</comment>
<dbReference type="SUPFAM" id="SSF52954">
    <property type="entry name" value="Class II aaRS ABD-related"/>
    <property type="match status" value="1"/>
</dbReference>